<feature type="non-terminal residue" evidence="1">
    <location>
        <position position="1"/>
    </location>
</feature>
<organism evidence="1 2">
    <name type="scientific">Aquarana catesbeiana</name>
    <name type="common">American bullfrog</name>
    <name type="synonym">Rana catesbeiana</name>
    <dbReference type="NCBI Taxonomy" id="8400"/>
    <lineage>
        <taxon>Eukaryota</taxon>
        <taxon>Metazoa</taxon>
        <taxon>Chordata</taxon>
        <taxon>Craniata</taxon>
        <taxon>Vertebrata</taxon>
        <taxon>Euteleostomi</taxon>
        <taxon>Amphibia</taxon>
        <taxon>Batrachia</taxon>
        <taxon>Anura</taxon>
        <taxon>Neobatrachia</taxon>
        <taxon>Ranoidea</taxon>
        <taxon>Ranidae</taxon>
        <taxon>Aquarana</taxon>
    </lineage>
</organism>
<dbReference type="Proteomes" id="UP000228934">
    <property type="component" value="Unassembled WGS sequence"/>
</dbReference>
<proteinExistence type="predicted"/>
<evidence type="ECO:0000313" key="1">
    <source>
        <dbReference type="EMBL" id="PIO14304.1"/>
    </source>
</evidence>
<gene>
    <name evidence="1" type="ORF">AB205_0019650</name>
</gene>
<evidence type="ECO:0000313" key="2">
    <source>
        <dbReference type="Proteomes" id="UP000228934"/>
    </source>
</evidence>
<sequence>PLLRARSAATGMRCVPWTQSIPDQGKEPITAGHMCCARDRHSRSQMSTNRCSAVSGFSSSVCEEETWLKKYLLPAPEYLSPASVYLSPAHQSTQVPITSPSEYPSTCHHPNRVPVTSPSEYLSTCHWPIRVPKYLSLAYQSTRVPIARPSEYRVPVTSPLEYPSTCHQPTRVPEYLLPAHQSTRVPVTSPCLIEYTLGCLLFKMGSFCGCFHCSGAPGPSKV</sequence>
<accession>A0A2G9QFB2</accession>
<protein>
    <submittedName>
        <fullName evidence="1">Uncharacterized protein</fullName>
    </submittedName>
</protein>
<keyword evidence="2" id="KW-1185">Reference proteome</keyword>
<reference evidence="2" key="1">
    <citation type="journal article" date="2017" name="Nat. Commun.">
        <title>The North American bullfrog draft genome provides insight into hormonal regulation of long noncoding RNA.</title>
        <authorList>
            <person name="Hammond S.A."/>
            <person name="Warren R.L."/>
            <person name="Vandervalk B.P."/>
            <person name="Kucuk E."/>
            <person name="Khan H."/>
            <person name="Gibb E.A."/>
            <person name="Pandoh P."/>
            <person name="Kirk H."/>
            <person name="Zhao Y."/>
            <person name="Jones M."/>
            <person name="Mungall A.J."/>
            <person name="Coope R."/>
            <person name="Pleasance S."/>
            <person name="Moore R.A."/>
            <person name="Holt R.A."/>
            <person name="Round J.M."/>
            <person name="Ohora S."/>
            <person name="Walle B.V."/>
            <person name="Veldhoen N."/>
            <person name="Helbing C.C."/>
            <person name="Birol I."/>
        </authorList>
    </citation>
    <scope>NUCLEOTIDE SEQUENCE [LARGE SCALE GENOMIC DNA]</scope>
</reference>
<dbReference type="EMBL" id="KZ010708">
    <property type="protein sequence ID" value="PIO14304.1"/>
    <property type="molecule type" value="Genomic_DNA"/>
</dbReference>
<name>A0A2G9QFB2_AQUCT</name>
<dbReference type="AlphaFoldDB" id="A0A2G9QFB2"/>